<evidence type="ECO:0000313" key="2">
    <source>
        <dbReference type="Proteomes" id="UP001652642"/>
    </source>
</evidence>
<dbReference type="InterPro" id="IPR028004">
    <property type="entry name" value="DUF4643"/>
</dbReference>
<feature type="compositionally biased region" description="Basic residues" evidence="1">
    <location>
        <begin position="36"/>
        <end position="46"/>
    </location>
</feature>
<dbReference type="GeneID" id="110076538"/>
<feature type="compositionally biased region" description="Pro residues" evidence="1">
    <location>
        <begin position="364"/>
        <end position="373"/>
    </location>
</feature>
<feature type="region of interest" description="Disordered" evidence="1">
    <location>
        <begin position="1"/>
        <end position="81"/>
    </location>
</feature>
<proteinExistence type="predicted"/>
<feature type="region of interest" description="Disordered" evidence="1">
    <location>
        <begin position="309"/>
        <end position="429"/>
    </location>
</feature>
<dbReference type="Pfam" id="PF15485">
    <property type="entry name" value="DUF4643"/>
    <property type="match status" value="1"/>
</dbReference>
<keyword evidence="2" id="KW-1185">Reference proteome</keyword>
<evidence type="ECO:0000313" key="3">
    <source>
        <dbReference type="RefSeq" id="XP_020644409.2"/>
    </source>
</evidence>
<reference evidence="2 3" key="1">
    <citation type="submission" date="2025-05" db="UniProtKB">
        <authorList>
            <consortium name="RefSeq"/>
        </authorList>
    </citation>
    <scope>NUCLEOTIDE SEQUENCE [LARGE SCALE GENOMIC DNA]</scope>
</reference>
<dbReference type="PANTHER" id="PTHR38004:SF1">
    <property type="entry name" value="PROLINE-RICH PROTEIN 33"/>
    <property type="match status" value="1"/>
</dbReference>
<dbReference type="RefSeq" id="XP_020644409.2">
    <property type="nucleotide sequence ID" value="XM_020788750.2"/>
</dbReference>
<feature type="compositionally biased region" description="Basic and acidic residues" evidence="1">
    <location>
        <begin position="403"/>
        <end position="429"/>
    </location>
</feature>
<sequence length="532" mass="59392">MLITVTSPHGPASLHPQTPPPPLAPKPGMDNLKLQRLLKKAAKKKATLSAQQGTAFRSSLSPVSEASPDLEHNNRSSPLKPVETHTQITIHLPPRFSIKPIAHHVSSPFPKGKPFMFTVTEQRSLSEHLKLATSPAVSPLQRQSTPEPSWQLRGHPPETHREPPPPSTAQSTFVFPEHPVPPIPVQETPVPVIHVAETHAYIHSVQAPRAKTQLLEQPTEFHSYEDRPTDTHSQTNHPHPPTPHFVSPARPITPVLDVTSSPETPARTVKTEILHVPGQRTLVTSPTPQLHRPMTLESSRSLELHCEAQRQPSPVMHQKHVTAEEVTPGPVVASRHVPSPEARADKQAAPPQQPATSQSTTSPLPKPKPPVPPKTKFSGWSRLKKHLIVESEDPQFPVPESSEAAKPEHMEEKKTREEPQAAPGLEKRVTKSRAIKMWDAILYQMTTRKAREEQAEEKETKREGIFSFRRRLPLILHRPRFDARKLKELASKPMTKLTTMFEVRRIQSKPPEETLISFNRTASGWQLKGSGE</sequence>
<dbReference type="KEGG" id="pvt:110076538"/>
<dbReference type="RefSeq" id="XP_020644410.2">
    <property type="nucleotide sequence ID" value="XM_020788751.2"/>
</dbReference>
<accession>A0A6J0TBM4</accession>
<gene>
    <name evidence="3 4" type="primary">PRR33</name>
</gene>
<evidence type="ECO:0000313" key="4">
    <source>
        <dbReference type="RefSeq" id="XP_020644410.2"/>
    </source>
</evidence>
<dbReference type="PANTHER" id="PTHR38004">
    <property type="entry name" value="PROLINE-RICH PROTEIN 33"/>
    <property type="match status" value="1"/>
</dbReference>
<name>A0A6J0TBM4_9SAUR</name>
<dbReference type="Proteomes" id="UP001652642">
    <property type="component" value="Chromosome 1"/>
</dbReference>
<dbReference type="AlphaFoldDB" id="A0A6J0TBM4"/>
<dbReference type="OrthoDB" id="329227at2759"/>
<organism evidence="2 4">
    <name type="scientific">Pogona vitticeps</name>
    <name type="common">central bearded dragon</name>
    <dbReference type="NCBI Taxonomy" id="103695"/>
    <lineage>
        <taxon>Eukaryota</taxon>
        <taxon>Metazoa</taxon>
        <taxon>Chordata</taxon>
        <taxon>Craniata</taxon>
        <taxon>Vertebrata</taxon>
        <taxon>Euteleostomi</taxon>
        <taxon>Lepidosauria</taxon>
        <taxon>Squamata</taxon>
        <taxon>Bifurcata</taxon>
        <taxon>Unidentata</taxon>
        <taxon>Episquamata</taxon>
        <taxon>Toxicofera</taxon>
        <taxon>Iguania</taxon>
        <taxon>Acrodonta</taxon>
        <taxon>Agamidae</taxon>
        <taxon>Amphibolurinae</taxon>
        <taxon>Pogona</taxon>
    </lineage>
</organism>
<feature type="region of interest" description="Disordered" evidence="1">
    <location>
        <begin position="223"/>
        <end position="248"/>
    </location>
</feature>
<feature type="region of interest" description="Disordered" evidence="1">
    <location>
        <begin position="132"/>
        <end position="171"/>
    </location>
</feature>
<evidence type="ECO:0000256" key="1">
    <source>
        <dbReference type="SAM" id="MobiDB-lite"/>
    </source>
</evidence>
<feature type="compositionally biased region" description="Low complexity" evidence="1">
    <location>
        <begin position="347"/>
        <end position="363"/>
    </location>
</feature>
<protein>
    <submittedName>
        <fullName evidence="3 4">Proline-rich protein 33</fullName>
    </submittedName>
</protein>
<feature type="compositionally biased region" description="Polar residues" evidence="1">
    <location>
        <begin position="53"/>
        <end position="64"/>
    </location>
</feature>
<dbReference type="CTD" id="102724536"/>